<reference evidence="8 9" key="1">
    <citation type="submission" date="2023-07" db="EMBL/GenBank/DDBJ databases">
        <title>Sorghum-associated microbial communities from plants grown in Nebraska, USA.</title>
        <authorList>
            <person name="Schachtman D."/>
        </authorList>
    </citation>
    <scope>NUCLEOTIDE SEQUENCE [LARGE SCALE GENOMIC DNA]</scope>
    <source>
        <strain evidence="8 9">596</strain>
    </source>
</reference>
<dbReference type="InterPro" id="IPR008335">
    <property type="entry name" value="Mopterin_OxRdtase_euk"/>
</dbReference>
<dbReference type="InterPro" id="IPR000572">
    <property type="entry name" value="OxRdtase_Mopterin-bd_dom"/>
</dbReference>
<comment type="caution">
    <text evidence="8">The sequence shown here is derived from an EMBL/GenBank/DDBJ whole genome shotgun (WGS) entry which is preliminary data.</text>
</comment>
<feature type="chain" id="PRO_5045449972" evidence="5">
    <location>
        <begin position="32"/>
        <end position="424"/>
    </location>
</feature>
<evidence type="ECO:0000256" key="1">
    <source>
        <dbReference type="ARBA" id="ARBA00001924"/>
    </source>
</evidence>
<keyword evidence="9" id="KW-1185">Reference proteome</keyword>
<comment type="cofactor">
    <cofactor evidence="1">
        <name>Mo-molybdopterin</name>
        <dbReference type="ChEBI" id="CHEBI:71302"/>
    </cofactor>
</comment>
<dbReference type="EMBL" id="JAVDSJ010000001">
    <property type="protein sequence ID" value="MDR6582401.1"/>
    <property type="molecule type" value="Genomic_DNA"/>
</dbReference>
<proteinExistence type="predicted"/>
<evidence type="ECO:0000313" key="9">
    <source>
        <dbReference type="Proteomes" id="UP001260715"/>
    </source>
</evidence>
<dbReference type="InterPro" id="IPR006311">
    <property type="entry name" value="TAT_signal"/>
</dbReference>
<keyword evidence="5" id="KW-0732">Signal</keyword>
<feature type="signal peptide" evidence="5">
    <location>
        <begin position="1"/>
        <end position="31"/>
    </location>
</feature>
<dbReference type="NCBIfam" id="TIGR04555">
    <property type="entry name" value="sulfite_DH_soxC"/>
    <property type="match status" value="1"/>
</dbReference>
<dbReference type="SUPFAM" id="SSF56524">
    <property type="entry name" value="Oxidoreductase molybdopterin-binding domain"/>
    <property type="match status" value="1"/>
</dbReference>
<dbReference type="PROSITE" id="PS51318">
    <property type="entry name" value="TAT"/>
    <property type="match status" value="1"/>
</dbReference>
<evidence type="ECO:0000313" key="8">
    <source>
        <dbReference type="EMBL" id="MDR6582401.1"/>
    </source>
</evidence>
<keyword evidence="3" id="KW-0479">Metal-binding</keyword>
<feature type="domain" description="Oxidoreductase molybdopterin-binding" evidence="6">
    <location>
        <begin position="112"/>
        <end position="274"/>
    </location>
</feature>
<dbReference type="RefSeq" id="WP_102662501.1">
    <property type="nucleotide sequence ID" value="NZ_JAVDSJ010000001.1"/>
</dbReference>
<evidence type="ECO:0000259" key="6">
    <source>
        <dbReference type="Pfam" id="PF00174"/>
    </source>
</evidence>
<dbReference type="SUPFAM" id="SSF81296">
    <property type="entry name" value="E set domains"/>
    <property type="match status" value="1"/>
</dbReference>
<dbReference type="Gene3D" id="2.60.40.650">
    <property type="match status" value="1"/>
</dbReference>
<sequence>MSKPAALQRRRNFLRAGSALAGAALGSAASAALGANGTVAGQAQPLEVAPWSKTPGEPALWHPYGQPSPFEDKVVRRSRGAAPFPGANSSMTPLQDLFGIITPTGLVFERHHAGIPLIDPAQHRLAVHGLVARPTLFTMDDLVRLPSVSRIHFLECSGNTGREWKGPGTASLQFSHGLLSCCEWTGVPLAVLLEEVGMDPQAAWILAEGADAAGMTRSIPLSKALDDALLVYAQNGERLRPEHGYPLRLFLPGFEGNMSVKWLRRLKVGREPFMSREETAKYTDSLPDGTARQFTFLMETKSVITFPAPDHRLREPGFYQIAGLAWTGRGRIKRVDVSTDGGRNWTEARLQEPVLDRALTRFTLPWRWDGAPTVLQSRAIDEGGYVQPTGRQLVQARGLESNYHFNAIQSWKVGADGVISNVQV</sequence>
<dbReference type="PRINTS" id="PR00407">
    <property type="entry name" value="EUMOPTERIN"/>
</dbReference>
<organism evidence="8 9">
    <name type="scientific">Herbaspirillum frisingense</name>
    <dbReference type="NCBI Taxonomy" id="92645"/>
    <lineage>
        <taxon>Bacteria</taxon>
        <taxon>Pseudomonadati</taxon>
        <taxon>Pseudomonadota</taxon>
        <taxon>Betaproteobacteria</taxon>
        <taxon>Burkholderiales</taxon>
        <taxon>Oxalobacteraceae</taxon>
        <taxon>Herbaspirillum</taxon>
    </lineage>
</organism>
<dbReference type="InterPro" id="IPR036374">
    <property type="entry name" value="OxRdtase_Mopterin-bd_sf"/>
</dbReference>
<evidence type="ECO:0000259" key="7">
    <source>
        <dbReference type="Pfam" id="PF03404"/>
    </source>
</evidence>
<dbReference type="Proteomes" id="UP001260715">
    <property type="component" value="Unassembled WGS sequence"/>
</dbReference>
<dbReference type="InterPro" id="IPR030835">
    <property type="entry name" value="Sulfite_DH_SoxC"/>
</dbReference>
<keyword evidence="4" id="KW-0560">Oxidoreductase</keyword>
<feature type="domain" description="Moybdenum cofactor oxidoreductase dimerisation" evidence="7">
    <location>
        <begin position="296"/>
        <end position="406"/>
    </location>
</feature>
<dbReference type="PANTHER" id="PTHR19372:SF7">
    <property type="entry name" value="SULFITE OXIDASE, MITOCHONDRIAL"/>
    <property type="match status" value="1"/>
</dbReference>
<dbReference type="Pfam" id="PF03404">
    <property type="entry name" value="Mo-co_dimer"/>
    <property type="match status" value="1"/>
</dbReference>
<evidence type="ECO:0000256" key="3">
    <source>
        <dbReference type="ARBA" id="ARBA00022723"/>
    </source>
</evidence>
<dbReference type="PANTHER" id="PTHR19372">
    <property type="entry name" value="SULFITE REDUCTASE"/>
    <property type="match status" value="1"/>
</dbReference>
<gene>
    <name evidence="8" type="ORF">J2W50_000576</name>
</gene>
<name>A0ABU1P911_9BURK</name>
<dbReference type="Gene3D" id="3.90.420.10">
    <property type="entry name" value="Oxidoreductase, molybdopterin-binding domain"/>
    <property type="match status" value="1"/>
</dbReference>
<dbReference type="Pfam" id="PF00174">
    <property type="entry name" value="Oxidored_molyb"/>
    <property type="match status" value="1"/>
</dbReference>
<protein>
    <submittedName>
        <fullName evidence="8">Sulfane dehydrogenase subunit SoxC</fullName>
    </submittedName>
</protein>
<evidence type="ECO:0000256" key="4">
    <source>
        <dbReference type="ARBA" id="ARBA00023002"/>
    </source>
</evidence>
<evidence type="ECO:0000256" key="2">
    <source>
        <dbReference type="ARBA" id="ARBA00022505"/>
    </source>
</evidence>
<evidence type="ECO:0000256" key="5">
    <source>
        <dbReference type="SAM" id="SignalP"/>
    </source>
</evidence>
<keyword evidence="2" id="KW-0500">Molybdenum</keyword>
<accession>A0ABU1P911</accession>
<dbReference type="InterPro" id="IPR014756">
    <property type="entry name" value="Ig_E-set"/>
</dbReference>
<dbReference type="InterPro" id="IPR005066">
    <property type="entry name" value="MoCF_OxRdtse_dimer"/>
</dbReference>